<proteinExistence type="predicted"/>
<reference evidence="1 2" key="1">
    <citation type="submission" date="2016-01" db="EMBL/GenBank/DDBJ databases">
        <title>Investigation of taxonomic status of Bacillus aminovorans.</title>
        <authorList>
            <person name="Verma A."/>
            <person name="Pal Y."/>
            <person name="Krishnamurthi S."/>
        </authorList>
    </citation>
    <scope>NUCLEOTIDE SEQUENCE [LARGE SCALE GENOMIC DNA]</scope>
    <source>
        <strain evidence="1 2">DSM 4337</strain>
    </source>
</reference>
<dbReference type="OrthoDB" id="2716151at2"/>
<accession>A0A177KHD5</accession>
<comment type="caution">
    <text evidence="1">The sequence shown here is derived from an EMBL/GenBank/DDBJ whole genome shotgun (WGS) entry which is preliminary data.</text>
</comment>
<dbReference type="Proteomes" id="UP000077271">
    <property type="component" value="Unassembled WGS sequence"/>
</dbReference>
<name>A0A177KHD5_9BACI</name>
<sequence>MKLLKTYVGEFIHLEFLGKKEVSGVLVDFGSDVLVLRKQDEFYYIPLFHIREIRLLSKEEADSFTQFDAITAPPLADKLSLIEILRAAEKGIFVELNVTAHQPVHGHITHVMNDYIVLFSPVYQTMIIPMQHIKWLIPYPASSHPYGFSQSIRQEPNAPVKLFARTFDKQIESMQGAFITCNIGDKESVSGKLIHKEANFLDLMTVKEKDVHVNVHHIKAIAYR</sequence>
<dbReference type="EMBL" id="LQWZ01000038">
    <property type="protein sequence ID" value="OAH52554.1"/>
    <property type="molecule type" value="Genomic_DNA"/>
</dbReference>
<evidence type="ECO:0000313" key="2">
    <source>
        <dbReference type="Proteomes" id="UP000077271"/>
    </source>
</evidence>
<evidence type="ECO:0000313" key="1">
    <source>
        <dbReference type="EMBL" id="OAH52554.1"/>
    </source>
</evidence>
<dbReference type="AlphaFoldDB" id="A0A177KHD5"/>
<dbReference type="RefSeq" id="WP_018395269.1">
    <property type="nucleotide sequence ID" value="NZ_LQWZ01000038.1"/>
</dbReference>
<evidence type="ECO:0008006" key="3">
    <source>
        <dbReference type="Google" id="ProtNLM"/>
    </source>
</evidence>
<organism evidence="1 2">
    <name type="scientific">Domibacillus aminovorans</name>
    <dbReference type="NCBI Taxonomy" id="29332"/>
    <lineage>
        <taxon>Bacteria</taxon>
        <taxon>Bacillati</taxon>
        <taxon>Bacillota</taxon>
        <taxon>Bacilli</taxon>
        <taxon>Bacillales</taxon>
        <taxon>Bacillaceae</taxon>
        <taxon>Domibacillus</taxon>
    </lineage>
</organism>
<gene>
    <name evidence="1" type="ORF">AWH48_14225</name>
</gene>
<protein>
    <recommendedName>
        <fullName evidence="3">DUF2642 domain-containing protein</fullName>
    </recommendedName>
</protein>